<keyword evidence="1" id="KW-0472">Membrane</keyword>
<proteinExistence type="predicted"/>
<dbReference type="WBParaSite" id="HPBE_0000703801-mRNA-1">
    <property type="protein sequence ID" value="HPBE_0000703801-mRNA-1"/>
    <property type="gene ID" value="HPBE_0000703801"/>
</dbReference>
<name>A0A183FJ75_HELPZ</name>
<accession>A0A3P7YH24</accession>
<evidence type="ECO:0000313" key="3">
    <source>
        <dbReference type="Proteomes" id="UP000050761"/>
    </source>
</evidence>
<feature type="transmembrane region" description="Helical" evidence="1">
    <location>
        <begin position="96"/>
        <end position="115"/>
    </location>
</feature>
<dbReference type="GO" id="GO:0000271">
    <property type="term" value="P:polysaccharide biosynthetic process"/>
    <property type="evidence" value="ECO:0007669"/>
    <property type="project" value="TreeGrafter"/>
</dbReference>
<sequence length="233" mass="26410">MSQEQGAQRIVPLYYASVILILLVVGSQFPPAYKEINLKSSRRAVIMASNFLEKDSDADPMHLTGEDSFSHMWAICVKLQSYIIIPLAFMFQQKSGLREVTVFLTVLVLSTAFHLVTEEPLSFYCVLSRLWQFLAGVIAFFAANKQQDALLDEHQERNQKNGEMELIPKSDLQALEADMELRTSLGDRLRNICVFSPIFLSLQPIPIDSVQLRVCLTFSTAFTLYFNCEDVSL</sequence>
<feature type="transmembrane region" description="Helical" evidence="1">
    <location>
        <begin position="121"/>
        <end position="143"/>
    </location>
</feature>
<dbReference type="InterPro" id="IPR050879">
    <property type="entry name" value="Acyltransferase_3"/>
</dbReference>
<dbReference type="PANTHER" id="PTHR23028">
    <property type="entry name" value="ACETYLTRANSFERASE"/>
    <property type="match status" value="1"/>
</dbReference>
<feature type="transmembrane region" description="Helical" evidence="1">
    <location>
        <begin position="70"/>
        <end position="89"/>
    </location>
</feature>
<dbReference type="PANTHER" id="PTHR23028:SF127">
    <property type="entry name" value="ACYL_TRANSF_3 DOMAIN-CONTAINING PROTEIN-RELATED"/>
    <property type="match status" value="1"/>
</dbReference>
<evidence type="ECO:0000256" key="1">
    <source>
        <dbReference type="SAM" id="Phobius"/>
    </source>
</evidence>
<keyword evidence="3" id="KW-1185">Reference proteome</keyword>
<evidence type="ECO:0000313" key="2">
    <source>
        <dbReference type="EMBL" id="VDO70694.1"/>
    </source>
</evidence>
<reference evidence="2 3" key="1">
    <citation type="submission" date="2018-11" db="EMBL/GenBank/DDBJ databases">
        <authorList>
            <consortium name="Pathogen Informatics"/>
        </authorList>
    </citation>
    <scope>NUCLEOTIDE SEQUENCE [LARGE SCALE GENOMIC DNA]</scope>
</reference>
<feature type="transmembrane region" description="Helical" evidence="1">
    <location>
        <begin position="12"/>
        <end position="33"/>
    </location>
</feature>
<accession>A0A183FJ75</accession>
<gene>
    <name evidence="2" type="ORF">HPBE_LOCUS7039</name>
</gene>
<keyword evidence="1" id="KW-1133">Transmembrane helix</keyword>
<keyword evidence="1" id="KW-0812">Transmembrane</keyword>
<organism evidence="3 4">
    <name type="scientific">Heligmosomoides polygyrus</name>
    <name type="common">Parasitic roundworm</name>
    <dbReference type="NCBI Taxonomy" id="6339"/>
    <lineage>
        <taxon>Eukaryota</taxon>
        <taxon>Metazoa</taxon>
        <taxon>Ecdysozoa</taxon>
        <taxon>Nematoda</taxon>
        <taxon>Chromadorea</taxon>
        <taxon>Rhabditida</taxon>
        <taxon>Rhabditina</taxon>
        <taxon>Rhabditomorpha</taxon>
        <taxon>Strongyloidea</taxon>
        <taxon>Heligmosomidae</taxon>
        <taxon>Heligmosomoides</taxon>
    </lineage>
</organism>
<dbReference type="GO" id="GO:0016020">
    <property type="term" value="C:membrane"/>
    <property type="evidence" value="ECO:0007669"/>
    <property type="project" value="TreeGrafter"/>
</dbReference>
<reference evidence="4" key="2">
    <citation type="submission" date="2019-09" db="UniProtKB">
        <authorList>
            <consortium name="WormBaseParasite"/>
        </authorList>
    </citation>
    <scope>IDENTIFICATION</scope>
</reference>
<dbReference type="AlphaFoldDB" id="A0A183FJ75"/>
<dbReference type="Proteomes" id="UP000050761">
    <property type="component" value="Unassembled WGS sequence"/>
</dbReference>
<dbReference type="EMBL" id="UZAH01025800">
    <property type="protein sequence ID" value="VDO70694.1"/>
    <property type="molecule type" value="Genomic_DNA"/>
</dbReference>
<evidence type="ECO:0000313" key="4">
    <source>
        <dbReference type="WBParaSite" id="HPBE_0000703801-mRNA-1"/>
    </source>
</evidence>
<protein>
    <submittedName>
        <fullName evidence="4">Neur_chan_memb domain-containing protein</fullName>
    </submittedName>
</protein>